<dbReference type="OrthoDB" id="10320110at2759"/>
<protein>
    <submittedName>
        <fullName evidence="1">Uncharacterized protein</fullName>
    </submittedName>
</protein>
<keyword evidence="2" id="KW-1185">Reference proteome</keyword>
<organism evidence="1 2">
    <name type="scientific">Aspergillus campestris (strain IBT 28561)</name>
    <dbReference type="NCBI Taxonomy" id="1392248"/>
    <lineage>
        <taxon>Eukaryota</taxon>
        <taxon>Fungi</taxon>
        <taxon>Dikarya</taxon>
        <taxon>Ascomycota</taxon>
        <taxon>Pezizomycotina</taxon>
        <taxon>Eurotiomycetes</taxon>
        <taxon>Eurotiomycetidae</taxon>
        <taxon>Eurotiales</taxon>
        <taxon>Aspergillaceae</taxon>
        <taxon>Aspergillus</taxon>
        <taxon>Aspergillus subgen. Circumdati</taxon>
    </lineage>
</organism>
<dbReference type="VEuPathDB" id="FungiDB:P168DRAFT_321498"/>
<proteinExistence type="predicted"/>
<comment type="caution">
    <text evidence="1">The sequence shown here is derived from an EMBL/GenBank/DDBJ whole genome shotgun (WGS) entry which is preliminary data.</text>
</comment>
<dbReference type="EMBL" id="MSFM01000012">
    <property type="protein sequence ID" value="PKY01075.1"/>
    <property type="molecule type" value="Genomic_DNA"/>
</dbReference>
<evidence type="ECO:0000313" key="2">
    <source>
        <dbReference type="Proteomes" id="UP000234254"/>
    </source>
</evidence>
<name>A0A2I1CTY1_ASPC2</name>
<gene>
    <name evidence="1" type="ORF">P168DRAFT_321498</name>
</gene>
<dbReference type="AlphaFoldDB" id="A0A2I1CTY1"/>
<dbReference type="RefSeq" id="XP_024689669.1">
    <property type="nucleotide sequence ID" value="XM_024840475.1"/>
</dbReference>
<dbReference type="GeneID" id="36547999"/>
<dbReference type="Proteomes" id="UP000234254">
    <property type="component" value="Unassembled WGS sequence"/>
</dbReference>
<sequence>MDDTNMSDSNMCNSITSNPKEHIFYFVFRLRPGIEECTPIMLLNCLKCLRAHEDVRVFTSTEEWDRHGEDARDGEVALEVVTEHGDIEGASALAELHIEGLLRDWPDAGDPRPSGFYMAVYSRERVSDAESNVEEHVDKVDADLEACTQSLRLAEIGTFREDLDSAMAALDEWHMREK</sequence>
<reference evidence="1" key="1">
    <citation type="submission" date="2016-12" db="EMBL/GenBank/DDBJ databases">
        <title>The genomes of Aspergillus section Nigri reveals drivers in fungal speciation.</title>
        <authorList>
            <consortium name="DOE Joint Genome Institute"/>
            <person name="Vesth T.C."/>
            <person name="Nybo J."/>
            <person name="Theobald S."/>
            <person name="Brandl J."/>
            <person name="Frisvad J.C."/>
            <person name="Nielsen K.F."/>
            <person name="Lyhne E.K."/>
            <person name="Kogle M.E."/>
            <person name="Kuo A."/>
            <person name="Riley R."/>
            <person name="Clum A."/>
            <person name="Nolan M."/>
            <person name="Lipzen A."/>
            <person name="Salamov A."/>
            <person name="Henrissat B."/>
            <person name="Wiebenga A."/>
            <person name="De vries R.P."/>
            <person name="Grigoriev I.V."/>
            <person name="Mortensen U.H."/>
            <person name="Andersen M.R."/>
            <person name="Baker S.E."/>
        </authorList>
    </citation>
    <scope>NUCLEOTIDE SEQUENCE</scope>
    <source>
        <strain evidence="1">IBT 28561</strain>
    </source>
</reference>
<accession>A0A2I1CTY1</accession>
<evidence type="ECO:0000313" key="1">
    <source>
        <dbReference type="EMBL" id="PKY01075.1"/>
    </source>
</evidence>